<reference evidence="3 4" key="1">
    <citation type="submission" date="2019-03" db="EMBL/GenBank/DDBJ databases">
        <title>Genomic Encyclopedia of Type Strains, Phase IV (KMG-IV): sequencing the most valuable type-strain genomes for metagenomic binning, comparative biology and taxonomic classification.</title>
        <authorList>
            <person name="Goeker M."/>
        </authorList>
    </citation>
    <scope>NUCLEOTIDE SEQUENCE [LARGE SCALE GENOMIC DNA]</scope>
    <source>
        <strain evidence="3 4">DSM 100309</strain>
    </source>
</reference>
<dbReference type="PANTHER" id="PTHR38690:SF1">
    <property type="entry name" value="PROTEASE"/>
    <property type="match status" value="1"/>
</dbReference>
<proteinExistence type="predicted"/>
<protein>
    <submittedName>
        <fullName evidence="3">Uncharacterized protein (TIGR02099 family)</fullName>
    </submittedName>
</protein>
<comment type="caution">
    <text evidence="3">The sequence shown here is derived from an EMBL/GenBank/DDBJ whole genome shotgun (WGS) entry which is preliminary data.</text>
</comment>
<organism evidence="3 4">
    <name type="scientific">Sulfurirhabdus autotrophica</name>
    <dbReference type="NCBI Taxonomy" id="1706046"/>
    <lineage>
        <taxon>Bacteria</taxon>
        <taxon>Pseudomonadati</taxon>
        <taxon>Pseudomonadota</taxon>
        <taxon>Betaproteobacteria</taxon>
        <taxon>Nitrosomonadales</taxon>
        <taxon>Sulfuricellaceae</taxon>
        <taxon>Sulfurirhabdus</taxon>
    </lineage>
</organism>
<feature type="domain" description="YhdP central" evidence="2">
    <location>
        <begin position="31"/>
        <end position="1271"/>
    </location>
</feature>
<keyword evidence="1" id="KW-1133">Transmembrane helix</keyword>
<keyword evidence="4" id="KW-1185">Reference proteome</keyword>
<dbReference type="Pfam" id="PF13116">
    <property type="entry name" value="YhdP"/>
    <property type="match status" value="1"/>
</dbReference>
<gene>
    <name evidence="3" type="ORF">EDC63_10964</name>
</gene>
<dbReference type="OrthoDB" id="8521382at2"/>
<dbReference type="Proteomes" id="UP000295367">
    <property type="component" value="Unassembled WGS sequence"/>
</dbReference>
<sequence>MKTERTWKALAGSVSSFALTVFRWHRHALVYGVLLLFLLFSAVVLTLRYWVLPDIAKYRESIATSISQAAGQRVTIGKIEAGWEGLRPHFVLRDVQVFDKQGRPALYLSQIENTLSWWTLFLGEARFHSLEINQPSLAVRRDVDGLIYVAGVVVNQSDAESGFADWMLKQNEITVRNAVILWQDNQRNAPPLVLTKVSLKLENHGARHLFGIQASPPSVLAKPLDVRGDVTGKSLNDLNRWKGTLYARLDYANIEGWRQWLTYPVDLQYGIGSVQFWLGFASKQVNELTLDTHLKNVRTQFAADLPILNLKELQGRLGWKSIQNGQVFTSNKLKLSMQDGLSLGPAAFTATFKMATVKAPAEGEVKAENIALKPLLALSEYVPVDRDERRKLLELSPQGSFPEFSLKWRGDWNSPKTYNVKGQFANVGINSYQDLPGFSGLSGNLDANENGGALSLNSHRAKVELVKVFREPIPFDTLTAQINWKIKQKNLEVKLANVSFANAHLAGSAYGRYQSKTGSPGEIDLTGNLNRADARYVGRYIPLIVGQSARDWLDTAFLAGFSNDVHVRLKGDLADFPFVDDKKGIFQVRAKVNGGGLEYVSGWPIIENISGDLLFQGKRMEVNVSKASIFGVGLQKVKVQIPDLLVFDEMLLVEGQAQGSADDFIRYVNQSPVSDMIGGFSSGVKMSGNGKLALKLQVPLRHTIDTKISGTYQFMNDTVQFSQDAPTLEKVNGTLAFTEANIKIPNVSAQAFGLPMSVQANTQPDKTIRIVAQGKLSGEGLRKYTTNPLAKYVNGTTDWRGLITMKNQQADIVVESALKGLALDLPPPFTKAAASVVPLRVTKKITSAQEDLISLNYGKVLSAKLMLKRDGDKASIDSGALTFGGSEAKLTGDGVWATGTLPYLNLDQWRNIFAQIPAQTGREPLIDLSGMNLSVDTLDIFNKRFNAFHMNAWKMGDSWQATLASNEMNGEVNWNSREKGRVYARLKNLSIPDSISTQPDSKLATTTYKELPALDIIAESLEIKRRKLGKLEVLAVQQGNDWKIENLKLTNPDMVLKMSGLWEAWLAQPNTQAKINLEVKDVGKFLARFGYPDSVKRGTAKLDGQLSWAGSPSELDYSSMSGNFILDASNGQFLKIEPGFGKLLGILSLQALPRRITLDFRDVFSEGFAFDNISGSMKIERGVLNSDDFTIEGPAATVKMSGETDLAHETQKLLVKVTPAVGEGVSVAGAFLGGPVVGLTTLLLQKVLKNPLGQLISYQYSITGTWNDPIVAKVKRETAVTTE</sequence>
<evidence type="ECO:0000259" key="2">
    <source>
        <dbReference type="Pfam" id="PF13116"/>
    </source>
</evidence>
<accession>A0A4R3Y5F5</accession>
<dbReference type="PANTHER" id="PTHR38690">
    <property type="entry name" value="PROTEASE-RELATED"/>
    <property type="match status" value="1"/>
</dbReference>
<evidence type="ECO:0000256" key="1">
    <source>
        <dbReference type="SAM" id="Phobius"/>
    </source>
</evidence>
<evidence type="ECO:0000313" key="3">
    <source>
        <dbReference type="EMBL" id="TCV85393.1"/>
    </source>
</evidence>
<dbReference type="InterPro" id="IPR025263">
    <property type="entry name" value="YhdP_central"/>
</dbReference>
<evidence type="ECO:0000313" key="4">
    <source>
        <dbReference type="Proteomes" id="UP000295367"/>
    </source>
</evidence>
<feature type="transmembrane region" description="Helical" evidence="1">
    <location>
        <begin position="29"/>
        <end position="51"/>
    </location>
</feature>
<keyword evidence="1" id="KW-0472">Membrane</keyword>
<name>A0A4R3Y5F5_9PROT</name>
<dbReference type="NCBIfam" id="TIGR02099">
    <property type="entry name" value="YhdP family protein"/>
    <property type="match status" value="1"/>
</dbReference>
<keyword evidence="1" id="KW-0812">Transmembrane</keyword>
<dbReference type="InterPro" id="IPR011836">
    <property type="entry name" value="YhdP"/>
</dbReference>
<dbReference type="RefSeq" id="WP_124946743.1">
    <property type="nucleotide sequence ID" value="NZ_BHVT01000039.1"/>
</dbReference>
<dbReference type="EMBL" id="SMCO01000009">
    <property type="protein sequence ID" value="TCV85393.1"/>
    <property type="molecule type" value="Genomic_DNA"/>
</dbReference>